<dbReference type="EMBL" id="ACIN03000012">
    <property type="protein sequence ID" value="ESK65403.1"/>
    <property type="molecule type" value="Genomic_DNA"/>
</dbReference>
<dbReference type="GeneID" id="84817696"/>
<evidence type="ECO:0000313" key="3">
    <source>
        <dbReference type="Proteomes" id="UP000019050"/>
    </source>
</evidence>
<comment type="caution">
    <text evidence="2">The sequence shown here is derived from an EMBL/GenBank/DDBJ whole genome shotgun (WGS) entry which is preliminary data.</text>
</comment>
<name>W1Q2T4_ABIDE</name>
<dbReference type="RefSeq" id="WP_023391827.1">
    <property type="nucleotide sequence ID" value="NZ_KI535340.1"/>
</dbReference>
<accession>W1Q2T4</accession>
<sequence>MVISVDDFKTKFTQIFGDEIWDDFIVYGRRKQDTKSFNSIHDVIKQLNKYKKKIANRDLYTKGINRRFARFALISIERAFRPQSRSITFNKKVVLKNGNFNRIWEVEHIFPSKGTNCFDEIIKVPKKTNTCPKKGTYNNKLITQITCNSICNLTLISRELNGKEEYKNADFQTKKDVMNSPKKEKDVMNPAKKEYYEEKDFYINRIFKNRSAKPSKDYFRLLLARQLNLKFDFNRIFKPDATGIPVVFLRVVLGYSESEIQSTFPPTP</sequence>
<dbReference type="Pfam" id="PF07510">
    <property type="entry name" value="GmrSD_C"/>
    <property type="match status" value="1"/>
</dbReference>
<dbReference type="AlphaFoldDB" id="W1Q2T4"/>
<feature type="domain" description="GmrSD restriction endonucleases C-terminal" evidence="1">
    <location>
        <begin position="49"/>
        <end position="208"/>
    </location>
</feature>
<dbReference type="HOGENOM" id="CLU_1266270_0_0_9"/>
<dbReference type="InterPro" id="IPR011089">
    <property type="entry name" value="GmrSD_C"/>
</dbReference>
<gene>
    <name evidence="2" type="ORF">GCWU000182_001184</name>
</gene>
<dbReference type="eggNOG" id="ENOG5034C31">
    <property type="taxonomic scope" value="Bacteria"/>
</dbReference>
<keyword evidence="3" id="KW-1185">Reference proteome</keyword>
<reference evidence="2" key="1">
    <citation type="submission" date="2013-06" db="EMBL/GenBank/DDBJ databases">
        <authorList>
            <person name="Weinstock G."/>
            <person name="Sodergren E."/>
            <person name="Clifton S."/>
            <person name="Fulton L."/>
            <person name="Fulton B."/>
            <person name="Courtney L."/>
            <person name="Fronick C."/>
            <person name="Harrison M."/>
            <person name="Strong C."/>
            <person name="Farmer C."/>
            <person name="Delahaunty K."/>
            <person name="Markovic C."/>
            <person name="Hall O."/>
            <person name="Minx P."/>
            <person name="Tomlinson C."/>
            <person name="Mitreva M."/>
            <person name="Nelson J."/>
            <person name="Hou S."/>
            <person name="Wollam A."/>
            <person name="Pepin K.H."/>
            <person name="Johnson M."/>
            <person name="Bhonagiri V."/>
            <person name="Nash W.E."/>
            <person name="Warren W."/>
            <person name="Chinwalla A."/>
            <person name="Mardis E.R."/>
            <person name="Wilson R.K."/>
        </authorList>
    </citation>
    <scope>NUCLEOTIDE SEQUENCE [LARGE SCALE GENOMIC DNA]</scope>
    <source>
        <strain evidence="2">ATCC 49176</strain>
    </source>
</reference>
<proteinExistence type="predicted"/>
<protein>
    <recommendedName>
        <fullName evidence="1">GmrSD restriction endonucleases C-terminal domain-containing protein</fullName>
    </recommendedName>
</protein>
<dbReference type="Proteomes" id="UP000019050">
    <property type="component" value="Unassembled WGS sequence"/>
</dbReference>
<evidence type="ECO:0000313" key="2">
    <source>
        <dbReference type="EMBL" id="ESK65403.1"/>
    </source>
</evidence>
<organism evidence="2 3">
    <name type="scientific">Abiotrophia defectiva ATCC 49176</name>
    <dbReference type="NCBI Taxonomy" id="592010"/>
    <lineage>
        <taxon>Bacteria</taxon>
        <taxon>Bacillati</taxon>
        <taxon>Bacillota</taxon>
        <taxon>Bacilli</taxon>
        <taxon>Lactobacillales</taxon>
        <taxon>Aerococcaceae</taxon>
        <taxon>Abiotrophia</taxon>
    </lineage>
</organism>
<dbReference type="STRING" id="592010.GCWU000182_001184"/>
<evidence type="ECO:0000259" key="1">
    <source>
        <dbReference type="Pfam" id="PF07510"/>
    </source>
</evidence>
<dbReference type="OrthoDB" id="10010388at2"/>